<reference evidence="1 2" key="1">
    <citation type="submission" date="2018-12" db="EMBL/GenBank/DDBJ databases">
        <authorList>
            <person name="Feng G."/>
            <person name="Zhu H."/>
        </authorList>
    </citation>
    <scope>NUCLEOTIDE SEQUENCE [LARGE SCALE GENOMIC DNA]</scope>
    <source>
        <strain evidence="1 2">9PBR-2</strain>
    </source>
</reference>
<dbReference type="EMBL" id="RWIS01000006">
    <property type="protein sequence ID" value="RSK33067.1"/>
    <property type="molecule type" value="Genomic_DNA"/>
</dbReference>
<sequence length="93" mass="10867">MLDFYFIADEKPSNYSPALEYAGGIENREFEQAQQARVIEDYLIFFDDFRWSNAQVHQKLLQLHSIKSEQVDALRKILQRAAQLHYGVIAFGD</sequence>
<evidence type="ECO:0000313" key="1">
    <source>
        <dbReference type="EMBL" id="RSK33067.1"/>
    </source>
</evidence>
<dbReference type="Proteomes" id="UP000280066">
    <property type="component" value="Unassembled WGS sequence"/>
</dbReference>
<dbReference type="OrthoDB" id="772390at2"/>
<name>A0A428JJY8_9BACT</name>
<evidence type="ECO:0000313" key="2">
    <source>
        <dbReference type="Proteomes" id="UP000280066"/>
    </source>
</evidence>
<accession>A0A428JJY8</accession>
<comment type="caution">
    <text evidence="1">The sequence shown here is derived from an EMBL/GenBank/DDBJ whole genome shotgun (WGS) entry which is preliminary data.</text>
</comment>
<protein>
    <submittedName>
        <fullName evidence="1">Uncharacterized protein</fullName>
    </submittedName>
</protein>
<keyword evidence="2" id="KW-1185">Reference proteome</keyword>
<organism evidence="1 2">
    <name type="scientific">Hymenobacter metallilatus</name>
    <dbReference type="NCBI Taxonomy" id="2493666"/>
    <lineage>
        <taxon>Bacteria</taxon>
        <taxon>Pseudomonadati</taxon>
        <taxon>Bacteroidota</taxon>
        <taxon>Cytophagia</taxon>
        <taxon>Cytophagales</taxon>
        <taxon>Hymenobacteraceae</taxon>
        <taxon>Hymenobacter</taxon>
    </lineage>
</organism>
<dbReference type="RefSeq" id="WP_125429330.1">
    <property type="nucleotide sequence ID" value="NZ_RWIS01000006.1"/>
</dbReference>
<proteinExistence type="predicted"/>
<dbReference type="AlphaFoldDB" id="A0A428JJY8"/>
<gene>
    <name evidence="1" type="ORF">EI290_10140</name>
</gene>